<evidence type="ECO:0000256" key="4">
    <source>
        <dbReference type="ARBA" id="ARBA00022801"/>
    </source>
</evidence>
<dbReference type="InterPro" id="IPR001586">
    <property type="entry name" value="Beta-lactam_class-C_AS"/>
</dbReference>
<evidence type="ECO:0000313" key="9">
    <source>
        <dbReference type="EMBL" id="MFC7420349.1"/>
    </source>
</evidence>
<dbReference type="InterPro" id="IPR050491">
    <property type="entry name" value="AmpC-like"/>
</dbReference>
<comment type="catalytic activity">
    <reaction evidence="1 6">
        <text>a beta-lactam + H2O = a substituted beta-amino acid</text>
        <dbReference type="Rhea" id="RHEA:20401"/>
        <dbReference type="ChEBI" id="CHEBI:15377"/>
        <dbReference type="ChEBI" id="CHEBI:35627"/>
        <dbReference type="ChEBI" id="CHEBI:140347"/>
        <dbReference type="EC" id="3.5.2.6"/>
    </reaction>
</comment>
<dbReference type="PANTHER" id="PTHR46825:SF8">
    <property type="entry name" value="BETA-LACTAMASE-RELATED"/>
    <property type="match status" value="1"/>
</dbReference>
<keyword evidence="10" id="KW-1185">Reference proteome</keyword>
<name>A0ABW2QXT4_9NEIS</name>
<evidence type="ECO:0000256" key="6">
    <source>
        <dbReference type="RuleBase" id="RU361140"/>
    </source>
</evidence>
<gene>
    <name evidence="9" type="primary">ampC</name>
    <name evidence="9" type="ORF">ACFQNF_10715</name>
</gene>
<dbReference type="EC" id="3.5.2.6" evidence="3 6"/>
<protein>
    <recommendedName>
        <fullName evidence="3 6">Beta-lactamase</fullName>
        <ecNumber evidence="3 6">3.5.2.6</ecNumber>
    </recommendedName>
</protein>
<dbReference type="PANTHER" id="PTHR46825">
    <property type="entry name" value="D-ALANYL-D-ALANINE-CARBOXYPEPTIDASE/ENDOPEPTIDASE AMPH"/>
    <property type="match status" value="1"/>
</dbReference>
<dbReference type="Pfam" id="PF00144">
    <property type="entry name" value="Beta-lactamase"/>
    <property type="match status" value="1"/>
</dbReference>
<dbReference type="InterPro" id="IPR001466">
    <property type="entry name" value="Beta-lactam-related"/>
</dbReference>
<evidence type="ECO:0000256" key="1">
    <source>
        <dbReference type="ARBA" id="ARBA00001526"/>
    </source>
</evidence>
<dbReference type="Proteomes" id="UP001596473">
    <property type="component" value="Unassembled WGS sequence"/>
</dbReference>
<dbReference type="InterPro" id="IPR012338">
    <property type="entry name" value="Beta-lactam/transpept-like"/>
</dbReference>
<dbReference type="EMBL" id="JBHTBQ010000018">
    <property type="protein sequence ID" value="MFC7420349.1"/>
    <property type="molecule type" value="Genomic_DNA"/>
</dbReference>
<evidence type="ECO:0000313" key="10">
    <source>
        <dbReference type="Proteomes" id="UP001596473"/>
    </source>
</evidence>
<evidence type="ECO:0000256" key="7">
    <source>
        <dbReference type="SAM" id="SignalP"/>
    </source>
</evidence>
<evidence type="ECO:0000256" key="2">
    <source>
        <dbReference type="ARBA" id="ARBA00007840"/>
    </source>
</evidence>
<evidence type="ECO:0000256" key="3">
    <source>
        <dbReference type="ARBA" id="ARBA00012865"/>
    </source>
</evidence>
<dbReference type="RefSeq" id="WP_380187974.1">
    <property type="nucleotide sequence ID" value="NZ_JBHTBQ010000018.1"/>
</dbReference>
<sequence length="394" mass="42957">MRRKAIKLLKILSVLSCVISPLSHAAENADQTKIKEIVNAAITPIQKEFNIPGMAVAVSIDGQNYFYNYGIASKEGKQAVSQDTLFEIGSISKTFTATLASYAQINGQLSFGDSVSQHLPSLRGSAFDKVSLLNLATHTAGGLPLQVPDEITNNEQLMDYFKNWQPKYAAGTYRVYSNPSIGLLGLITAKSMNTSFEEAIEKKLFPELGMTNSYVNVPAAQMKNYAQGYNKKDAPVRVSPGVLAAEAYGVKSSSADMIKYINANMKIAKINDKVQQALINTHSGYFKSGGIVQDLIWEQYAYPVELNKLLTGNRDAMAYEANAASKITPVLAPQSMAWINKTGSTNGFAAYTAFIPAKKIGIVILANKNYPIPPRVTAAYQILNQLDQQSESRN</sequence>
<evidence type="ECO:0000256" key="5">
    <source>
        <dbReference type="ARBA" id="ARBA00023251"/>
    </source>
</evidence>
<dbReference type="InterPro" id="IPR058136">
    <property type="entry name" value="AmpC"/>
</dbReference>
<proteinExistence type="inferred from homology"/>
<comment type="similarity">
    <text evidence="2 6">Belongs to the class-C beta-lactamase family.</text>
</comment>
<accession>A0ABW2QXT4</accession>
<organism evidence="9 10">
    <name type="scientific">Iodobacter arcticus</name>
    <dbReference type="NCBI Taxonomy" id="590593"/>
    <lineage>
        <taxon>Bacteria</taxon>
        <taxon>Pseudomonadati</taxon>
        <taxon>Pseudomonadota</taxon>
        <taxon>Betaproteobacteria</taxon>
        <taxon>Neisseriales</taxon>
        <taxon>Chitinibacteraceae</taxon>
        <taxon>Iodobacter</taxon>
    </lineage>
</organism>
<keyword evidence="7" id="KW-0732">Signal</keyword>
<reference evidence="10" key="1">
    <citation type="journal article" date="2019" name="Int. J. Syst. Evol. Microbiol.">
        <title>The Global Catalogue of Microorganisms (GCM) 10K type strain sequencing project: providing services to taxonomists for standard genome sequencing and annotation.</title>
        <authorList>
            <consortium name="The Broad Institute Genomics Platform"/>
            <consortium name="The Broad Institute Genome Sequencing Center for Infectious Disease"/>
            <person name="Wu L."/>
            <person name="Ma J."/>
        </authorList>
    </citation>
    <scope>NUCLEOTIDE SEQUENCE [LARGE SCALE GENOMIC DNA]</scope>
    <source>
        <strain evidence="10">CCUG 62945</strain>
    </source>
</reference>
<feature type="chain" id="PRO_5046086392" description="Beta-lactamase" evidence="7">
    <location>
        <begin position="26"/>
        <end position="394"/>
    </location>
</feature>
<dbReference type="GO" id="GO:0008800">
    <property type="term" value="F:beta-lactamase activity"/>
    <property type="evidence" value="ECO:0007669"/>
    <property type="project" value="UniProtKB-EC"/>
</dbReference>
<feature type="signal peptide" evidence="7">
    <location>
        <begin position="1"/>
        <end position="25"/>
    </location>
</feature>
<dbReference type="SUPFAM" id="SSF56601">
    <property type="entry name" value="beta-lactamase/transpeptidase-like"/>
    <property type="match status" value="1"/>
</dbReference>
<evidence type="ECO:0000259" key="8">
    <source>
        <dbReference type="Pfam" id="PF00144"/>
    </source>
</evidence>
<dbReference type="NCBIfam" id="NF033085">
    <property type="entry name" value="bla_class_C"/>
    <property type="match status" value="1"/>
</dbReference>
<comment type="caution">
    <text evidence="9">The sequence shown here is derived from an EMBL/GenBank/DDBJ whole genome shotgun (WGS) entry which is preliminary data.</text>
</comment>
<keyword evidence="4 6" id="KW-0378">Hydrolase</keyword>
<feature type="domain" description="Beta-lactamase-related" evidence="8">
    <location>
        <begin position="39"/>
        <end position="385"/>
    </location>
</feature>
<dbReference type="PROSITE" id="PS00336">
    <property type="entry name" value="BETA_LACTAMASE_C"/>
    <property type="match status" value="1"/>
</dbReference>
<dbReference type="Gene3D" id="3.40.710.10">
    <property type="entry name" value="DD-peptidase/beta-lactamase superfamily"/>
    <property type="match status" value="1"/>
</dbReference>
<keyword evidence="5 6" id="KW-0046">Antibiotic resistance</keyword>